<evidence type="ECO:0000313" key="2">
    <source>
        <dbReference type="EMBL" id="KAF1028177.1"/>
    </source>
</evidence>
<dbReference type="InterPro" id="IPR014833">
    <property type="entry name" value="TnsA_N"/>
</dbReference>
<dbReference type="GO" id="GO:0003676">
    <property type="term" value="F:nucleic acid binding"/>
    <property type="evidence" value="ECO:0007669"/>
    <property type="project" value="InterPro"/>
</dbReference>
<reference evidence="3" key="1">
    <citation type="journal article" date="2020" name="MBio">
        <title>Horizontal gene transfer to a defensive symbiont with a reduced genome amongst a multipartite beetle microbiome.</title>
        <authorList>
            <person name="Waterworth S.C."/>
            <person name="Florez L.V."/>
            <person name="Rees E.R."/>
            <person name="Hertweck C."/>
            <person name="Kaltenpoth M."/>
            <person name="Kwan J.C."/>
        </authorList>
    </citation>
    <scope>NUCLEOTIDE SEQUENCE [LARGE SCALE GENOMIC DNA]</scope>
</reference>
<dbReference type="Proteomes" id="UP000490535">
    <property type="component" value="Unassembled WGS sequence"/>
</dbReference>
<accession>A0A833PJX5</accession>
<sequence>MPALLETESGFTLFGETGLEIRKSVRIIPKNYRSVTGIIASKKSTDEARYESSLERDLLTSLEFSVQVKSYTVQPIMLEWVDDSGQKRTYTPDVFIEYKGAAEKPKLVEVKYREDLKKNWAELKPKLKQAKKFAKEQGWIFKILTENEIRNDFNENARFLLGYRYPIPKIELITTLDDELQKLKYTTPKQLLATISQDQWEQAQYLTALWFLISTFQVRTNLMYPLTMDSEIW</sequence>
<dbReference type="InterPro" id="IPR011856">
    <property type="entry name" value="tRNA_endonuc-like_dom_sf"/>
</dbReference>
<gene>
    <name evidence="2" type="ORF">GAK29_00273</name>
</gene>
<proteinExistence type="predicted"/>
<feature type="domain" description="TnsA endonuclease N-terminal" evidence="1">
    <location>
        <begin position="67"/>
        <end position="146"/>
    </location>
</feature>
<dbReference type="EMBL" id="WNDP01000003">
    <property type="protein sequence ID" value="KAF1028177.1"/>
    <property type="molecule type" value="Genomic_DNA"/>
</dbReference>
<comment type="caution">
    <text evidence="2">The sequence shown here is derived from an EMBL/GenBank/DDBJ whole genome shotgun (WGS) entry which is preliminary data.</text>
</comment>
<dbReference type="Pfam" id="PF08722">
    <property type="entry name" value="Tn7_TnsA-like_N"/>
    <property type="match status" value="1"/>
</dbReference>
<organism evidence="2 3">
    <name type="scientific">Acinetobacter bereziniae</name>
    <name type="common">Acinetobacter genomosp. 10</name>
    <dbReference type="NCBI Taxonomy" id="106648"/>
    <lineage>
        <taxon>Bacteria</taxon>
        <taxon>Pseudomonadati</taxon>
        <taxon>Pseudomonadota</taxon>
        <taxon>Gammaproteobacteria</taxon>
        <taxon>Moraxellales</taxon>
        <taxon>Moraxellaceae</taxon>
        <taxon>Acinetobacter</taxon>
    </lineage>
</organism>
<evidence type="ECO:0000313" key="3">
    <source>
        <dbReference type="Proteomes" id="UP000490535"/>
    </source>
</evidence>
<name>A0A833PJX5_ACIBZ</name>
<evidence type="ECO:0000259" key="1">
    <source>
        <dbReference type="Pfam" id="PF08722"/>
    </source>
</evidence>
<protein>
    <recommendedName>
        <fullName evidence="1">TnsA endonuclease N-terminal domain-containing protein</fullName>
    </recommendedName>
</protein>
<dbReference type="AlphaFoldDB" id="A0A833PJX5"/>
<dbReference type="Gene3D" id="3.40.1350.10">
    <property type="match status" value="1"/>
</dbReference>